<dbReference type="Proteomes" id="UP000195557">
    <property type="component" value="Unassembled WGS sequence"/>
</dbReference>
<dbReference type="PANTHER" id="PTHR34009:SF2">
    <property type="entry name" value="PROTEIN STAR"/>
    <property type="match status" value="1"/>
</dbReference>
<dbReference type="PANTHER" id="PTHR34009">
    <property type="entry name" value="PROTEIN STAR"/>
    <property type="match status" value="1"/>
</dbReference>
<sequence>MFLISNFFKGLCGGTYLELGGLDGVTFSNSHLFEFAFEWSGVLIEPNPSSFEKLQKNRPNNHLRHAAICESAQTVHFVTEGHGAVSGIYEFMAPSFREQWYPDLNKSSDFTRPKHVD</sequence>
<protein>
    <recommendedName>
        <fullName evidence="2">Methyltransferase FkbM domain-containing protein</fullName>
    </recommendedName>
</protein>
<organism evidence="1">
    <name type="scientific">Ostreococcus tauri</name>
    <name type="common">Marine green alga</name>
    <dbReference type="NCBI Taxonomy" id="70448"/>
    <lineage>
        <taxon>Eukaryota</taxon>
        <taxon>Viridiplantae</taxon>
        <taxon>Chlorophyta</taxon>
        <taxon>Mamiellophyceae</taxon>
        <taxon>Mamiellales</taxon>
        <taxon>Bathycoccaceae</taxon>
        <taxon>Ostreococcus</taxon>
    </lineage>
</organism>
<dbReference type="AlphaFoldDB" id="A0A1Y5I0T1"/>
<dbReference type="GO" id="GO:0005789">
    <property type="term" value="C:endoplasmic reticulum membrane"/>
    <property type="evidence" value="ECO:0007669"/>
    <property type="project" value="TreeGrafter"/>
</dbReference>
<dbReference type="GO" id="GO:0005794">
    <property type="term" value="C:Golgi apparatus"/>
    <property type="evidence" value="ECO:0007669"/>
    <property type="project" value="TreeGrafter"/>
</dbReference>
<dbReference type="InterPro" id="IPR053202">
    <property type="entry name" value="EGF_Rcpt_Signaling_Reg"/>
</dbReference>
<dbReference type="eggNOG" id="ENOG502S9U3">
    <property type="taxonomic scope" value="Eukaryota"/>
</dbReference>
<dbReference type="GO" id="GO:0005886">
    <property type="term" value="C:plasma membrane"/>
    <property type="evidence" value="ECO:0007669"/>
    <property type="project" value="TreeGrafter"/>
</dbReference>
<reference evidence="1" key="1">
    <citation type="submission" date="2017-04" db="EMBL/GenBank/DDBJ databases">
        <title>Population genomics of picophytoplankton unveils novel chromosome hypervariability.</title>
        <authorList>
            <consortium name="DOE Joint Genome Institute"/>
            <person name="Blanc-Mathieu R."/>
            <person name="Krasovec M."/>
            <person name="Hebrard M."/>
            <person name="Yau S."/>
            <person name="Desgranges E."/>
            <person name="Martin J."/>
            <person name="Schackwitz W."/>
            <person name="Kuo A."/>
            <person name="Salin G."/>
            <person name="Donnadieu C."/>
            <person name="Desdevises Y."/>
            <person name="Sanchez-Ferandin S."/>
            <person name="Moreau H."/>
            <person name="Rivals E."/>
            <person name="Grigoriev I.V."/>
            <person name="Grimsley N."/>
            <person name="Eyre-Walker A."/>
            <person name="Piganeau G."/>
        </authorList>
    </citation>
    <scope>NUCLEOTIDE SEQUENCE [LARGE SCALE GENOMIC DNA]</scope>
    <source>
        <strain evidence="1">RCC 1115</strain>
    </source>
</reference>
<dbReference type="GO" id="GO:0016197">
    <property type="term" value="P:endosomal transport"/>
    <property type="evidence" value="ECO:0007669"/>
    <property type="project" value="TreeGrafter"/>
</dbReference>
<name>A0A1Y5I0T1_OSTTA</name>
<dbReference type="EMBL" id="KZ155840">
    <property type="protein sequence ID" value="OUS41663.1"/>
    <property type="molecule type" value="Genomic_DNA"/>
</dbReference>
<dbReference type="InterPro" id="IPR029063">
    <property type="entry name" value="SAM-dependent_MTases_sf"/>
</dbReference>
<evidence type="ECO:0000313" key="1">
    <source>
        <dbReference type="EMBL" id="OUS41663.1"/>
    </source>
</evidence>
<evidence type="ECO:0008006" key="2">
    <source>
        <dbReference type="Google" id="ProtNLM"/>
    </source>
</evidence>
<proteinExistence type="predicted"/>
<accession>A0A1Y5I0T1</accession>
<dbReference type="GO" id="GO:0006888">
    <property type="term" value="P:endoplasmic reticulum to Golgi vesicle-mediated transport"/>
    <property type="evidence" value="ECO:0007669"/>
    <property type="project" value="TreeGrafter"/>
</dbReference>
<dbReference type="GO" id="GO:0031902">
    <property type="term" value="C:late endosome membrane"/>
    <property type="evidence" value="ECO:0007669"/>
    <property type="project" value="TreeGrafter"/>
</dbReference>
<gene>
    <name evidence="1" type="ORF">BE221DRAFT_64841</name>
</gene>
<dbReference type="Gene3D" id="3.40.50.150">
    <property type="entry name" value="Vaccinia Virus protein VP39"/>
    <property type="match status" value="1"/>
</dbReference>